<dbReference type="Pfam" id="PF13600">
    <property type="entry name" value="DUF4140"/>
    <property type="match status" value="1"/>
</dbReference>
<feature type="coiled-coil region" evidence="1">
    <location>
        <begin position="105"/>
        <end position="132"/>
    </location>
</feature>
<dbReference type="PANTHER" id="PTHR31005">
    <property type="entry name" value="DUF4139 DOMAIN-CONTAINING PROTEIN"/>
    <property type="match status" value="1"/>
</dbReference>
<name>A0A2I7K4J9_9RHOB</name>
<evidence type="ECO:0000259" key="3">
    <source>
        <dbReference type="Pfam" id="PF13598"/>
    </source>
</evidence>
<dbReference type="AlphaFoldDB" id="A0A2I7K4J9"/>
<feature type="domain" description="DUF4140" evidence="4">
    <location>
        <begin position="38"/>
        <end position="132"/>
    </location>
</feature>
<reference evidence="5 6" key="1">
    <citation type="journal article" date="2017" name="Front. Microbiol.">
        <title>Phaeobacter piscinae sp. nov., a species of the Roseobacter group and potential aquaculture probiont.</title>
        <authorList>
            <person name="Sonnenschein E.C."/>
            <person name="Phippen C.B.W."/>
            <person name="Nielsen K.F."/>
            <person name="Mateiu R.V."/>
            <person name="Melchiorsen J."/>
            <person name="Gram L."/>
            <person name="Overmann J."/>
            <person name="Freese H.M."/>
        </authorList>
    </citation>
    <scope>NUCLEOTIDE SEQUENCE [LARGE SCALE GENOMIC DNA]</scope>
    <source>
        <strain evidence="5 6">P88</strain>
    </source>
</reference>
<feature type="domain" description="DUF4139" evidence="3">
    <location>
        <begin position="243"/>
        <end position="552"/>
    </location>
</feature>
<feature type="coiled-coil region" evidence="1">
    <location>
        <begin position="178"/>
        <end position="212"/>
    </location>
</feature>
<dbReference type="InterPro" id="IPR037291">
    <property type="entry name" value="DUF4139"/>
</dbReference>
<feature type="signal peptide" evidence="2">
    <location>
        <begin position="1"/>
        <end position="23"/>
    </location>
</feature>
<proteinExistence type="predicted"/>
<evidence type="ECO:0000256" key="2">
    <source>
        <dbReference type="SAM" id="SignalP"/>
    </source>
</evidence>
<sequence precursor="true">MRSAFSIFTFSATLAVTTHIASAAVSDVIQVDSQVAAVTLYPGLAQITRTADVVLPEGRHELILQGVPRSAETASLQVQIDGARRISTRVRDEFVPPRDASTPEIEAAEARIDEIETQIAAVEDEAARARAAAHAARSSIHFLEQLGNNDGLVGTDASALDDISLMISRRAAENHRQIVDAEADARSKEQVLATLQENLTEARAALAALTTEDDDRLYIEVAVEATAAGATSIRLDYLTEGAGNIGWSPSYELHLTTGGDPELTLNRSVILSQDTGENWQDVALTLSTAEPLGQSGPSRLFPQLRRIEKPMPVPTSKQRLSSDMELDLANEPIIEAAVVVDEILRQWSVDRSGVAAVYGFDAPVSVASGAEALRLEMDSLKTTATLTAQAVPLRNETAYRMVRFTNEFGEQLLAATQAAHFVDGKLIAVADFAGLAPGAEADLGFGAIKGLTLSRDILEQSEGEQGLISRSSEQVRRVEIEVENLTDRAWPLRVLDRVPYSQQDALEIAWDARPAPTEENVEKQRGILAWDMEIAAGATEVIEIETELSWPEGQILR</sequence>
<dbReference type="PANTHER" id="PTHR31005:SF8">
    <property type="entry name" value="DUF4139 DOMAIN-CONTAINING PROTEIN"/>
    <property type="match status" value="1"/>
</dbReference>
<evidence type="ECO:0000313" key="6">
    <source>
        <dbReference type="Proteomes" id="UP000236447"/>
    </source>
</evidence>
<gene>
    <name evidence="5" type="ORF">PhaeoP88_00127</name>
</gene>
<organism evidence="5 6">
    <name type="scientific">Phaeobacter inhibens</name>
    <dbReference type="NCBI Taxonomy" id="221822"/>
    <lineage>
        <taxon>Bacteria</taxon>
        <taxon>Pseudomonadati</taxon>
        <taxon>Pseudomonadota</taxon>
        <taxon>Alphaproteobacteria</taxon>
        <taxon>Rhodobacterales</taxon>
        <taxon>Roseobacteraceae</taxon>
        <taxon>Phaeobacter</taxon>
    </lineage>
</organism>
<keyword evidence="2" id="KW-0732">Signal</keyword>
<feature type="chain" id="PRO_5014351787" description="DUF4139 domain-containing protein" evidence="2">
    <location>
        <begin position="24"/>
        <end position="557"/>
    </location>
</feature>
<dbReference type="InterPro" id="IPR011935">
    <property type="entry name" value="CHP02231"/>
</dbReference>
<dbReference type="Pfam" id="PF13598">
    <property type="entry name" value="DUF4139"/>
    <property type="match status" value="1"/>
</dbReference>
<reference evidence="5 6" key="2">
    <citation type="journal article" date="2017" name="Genome Biol. Evol.">
        <title>Trajectories and Drivers of Genome Evolution in Surface-Associated Marine Phaeobacter.</title>
        <authorList>
            <person name="Freese H.M."/>
            <person name="Sikorski J."/>
            <person name="Bunk B."/>
            <person name="Scheuner C."/>
            <person name="Meier-Kolthoff J.P."/>
            <person name="Sproer C."/>
            <person name="Gram L."/>
            <person name="Overmann J."/>
        </authorList>
    </citation>
    <scope>NUCLEOTIDE SEQUENCE [LARGE SCALE GENOMIC DNA]</scope>
    <source>
        <strain evidence="5 6">P88</strain>
    </source>
</reference>
<dbReference type="NCBIfam" id="TIGR02231">
    <property type="entry name" value="mucoidy inhibitor MuiA family protein"/>
    <property type="match status" value="1"/>
</dbReference>
<evidence type="ECO:0000256" key="1">
    <source>
        <dbReference type="SAM" id="Coils"/>
    </source>
</evidence>
<keyword evidence="1" id="KW-0175">Coiled coil</keyword>
<accession>A0A2I7K4J9</accession>
<dbReference type="Proteomes" id="UP000236447">
    <property type="component" value="Chromosome"/>
</dbReference>
<evidence type="ECO:0008006" key="7">
    <source>
        <dbReference type="Google" id="ProtNLM"/>
    </source>
</evidence>
<evidence type="ECO:0000313" key="5">
    <source>
        <dbReference type="EMBL" id="AUQ97539.1"/>
    </source>
</evidence>
<protein>
    <recommendedName>
        <fullName evidence="7">DUF4139 domain-containing protein</fullName>
    </recommendedName>
</protein>
<evidence type="ECO:0000259" key="4">
    <source>
        <dbReference type="Pfam" id="PF13600"/>
    </source>
</evidence>
<dbReference type="EMBL" id="CP010725">
    <property type="protein sequence ID" value="AUQ97539.1"/>
    <property type="molecule type" value="Genomic_DNA"/>
</dbReference>
<dbReference type="InterPro" id="IPR025554">
    <property type="entry name" value="DUF4140"/>
</dbReference>